<evidence type="ECO:0000313" key="2">
    <source>
        <dbReference type="Proteomes" id="UP000095606"/>
    </source>
</evidence>
<dbReference type="EMBL" id="CZAE01000002">
    <property type="protein sequence ID" value="CUO55803.1"/>
    <property type="molecule type" value="Genomic_DNA"/>
</dbReference>
<organism evidence="1 2">
    <name type="scientific">Bacteroides faecis</name>
    <dbReference type="NCBI Taxonomy" id="674529"/>
    <lineage>
        <taxon>Bacteria</taxon>
        <taxon>Pseudomonadati</taxon>
        <taxon>Bacteroidota</taxon>
        <taxon>Bacteroidia</taxon>
        <taxon>Bacteroidales</taxon>
        <taxon>Bacteroidaceae</taxon>
        <taxon>Bacteroides</taxon>
    </lineage>
</organism>
<dbReference type="AlphaFoldDB" id="A0A174FZY2"/>
<gene>
    <name evidence="1" type="ORF">ERS852461_00546</name>
</gene>
<proteinExistence type="predicted"/>
<protein>
    <submittedName>
        <fullName evidence="1">Uncharacterized protein</fullName>
    </submittedName>
</protein>
<dbReference type="RefSeq" id="WP_055268810.1">
    <property type="nucleotide sequence ID" value="NZ_CABMFH010000002.1"/>
</dbReference>
<name>A0A174FZY2_9BACE</name>
<evidence type="ECO:0000313" key="1">
    <source>
        <dbReference type="EMBL" id="CUO55803.1"/>
    </source>
</evidence>
<sequence length="83" mass="9546">METFEKIIEQYTQSEVCMGELLANISADGMSIEDAFELYIKAMNYAEKDEFYQLADREVKLLTAKNEDDKQPLKQLLDSLSIS</sequence>
<dbReference type="Proteomes" id="UP000095606">
    <property type="component" value="Unassembled WGS sequence"/>
</dbReference>
<reference evidence="1 2" key="1">
    <citation type="submission" date="2015-09" db="EMBL/GenBank/DDBJ databases">
        <authorList>
            <consortium name="Pathogen Informatics"/>
        </authorList>
    </citation>
    <scope>NUCLEOTIDE SEQUENCE [LARGE SCALE GENOMIC DNA]</scope>
    <source>
        <strain evidence="1 2">2789STDY5834846</strain>
    </source>
</reference>
<accession>A0A3E5GL81</accession>
<accession>A0A174FZY2</accession>